<keyword evidence="1" id="KW-0472">Membrane</keyword>
<evidence type="ECO:0000256" key="1">
    <source>
        <dbReference type="SAM" id="Phobius"/>
    </source>
</evidence>
<dbReference type="OrthoDB" id="6400474at2"/>
<name>A0A1I1T3J7_9GAMM</name>
<evidence type="ECO:0000313" key="3">
    <source>
        <dbReference type="Proteomes" id="UP000198862"/>
    </source>
</evidence>
<evidence type="ECO:0000313" key="2">
    <source>
        <dbReference type="EMBL" id="SFD49880.1"/>
    </source>
</evidence>
<sequence>MRSAIKKGLFNFGGYSFWILLALWVAFSLLLKSCESSCYHEAVKSVVSPDGKQVAEISIGDCGGATTDFFGGVDVKSDNPKLTAENIFTFAGRPEEIGLEVRWVNDTELVISVSDLYKARRINPNGRKSADLKVKYEYRK</sequence>
<dbReference type="AlphaFoldDB" id="A0A1I1T3J7"/>
<feature type="transmembrane region" description="Helical" evidence="1">
    <location>
        <begin position="12"/>
        <end position="31"/>
    </location>
</feature>
<dbReference type="RefSeq" id="WP_091990503.1">
    <property type="nucleotide sequence ID" value="NZ_FOLO01000063.1"/>
</dbReference>
<reference evidence="2 3" key="1">
    <citation type="submission" date="2016-10" db="EMBL/GenBank/DDBJ databases">
        <authorList>
            <person name="de Groot N.N."/>
        </authorList>
    </citation>
    <scope>NUCLEOTIDE SEQUENCE [LARGE SCALE GENOMIC DNA]</scope>
    <source>
        <strain evidence="2 3">DSM 6059</strain>
    </source>
</reference>
<keyword evidence="1" id="KW-0812">Transmembrane</keyword>
<gene>
    <name evidence="2" type="ORF">SAMN02745724_04682</name>
</gene>
<organism evidence="2 3">
    <name type="scientific">Pseudoalteromonas denitrificans DSM 6059</name>
    <dbReference type="NCBI Taxonomy" id="1123010"/>
    <lineage>
        <taxon>Bacteria</taxon>
        <taxon>Pseudomonadati</taxon>
        <taxon>Pseudomonadota</taxon>
        <taxon>Gammaproteobacteria</taxon>
        <taxon>Alteromonadales</taxon>
        <taxon>Pseudoalteromonadaceae</taxon>
        <taxon>Pseudoalteromonas</taxon>
    </lineage>
</organism>
<accession>A0A1I1T3J7</accession>
<keyword evidence="1" id="KW-1133">Transmembrane helix</keyword>
<dbReference type="Proteomes" id="UP000198862">
    <property type="component" value="Unassembled WGS sequence"/>
</dbReference>
<keyword evidence="3" id="KW-1185">Reference proteome</keyword>
<proteinExistence type="predicted"/>
<protein>
    <submittedName>
        <fullName evidence="2">Uncharacterized protein</fullName>
    </submittedName>
</protein>
<dbReference type="EMBL" id="FOLO01000063">
    <property type="protein sequence ID" value="SFD49880.1"/>
    <property type="molecule type" value="Genomic_DNA"/>
</dbReference>